<protein>
    <submittedName>
        <fullName evidence="1">Uncharacterized protein</fullName>
    </submittedName>
</protein>
<name>A0A1M7QPI4_9BACT</name>
<dbReference type="EMBL" id="FRCY01000021">
    <property type="protein sequence ID" value="SHN33442.1"/>
    <property type="molecule type" value="Genomic_DNA"/>
</dbReference>
<reference evidence="1 2" key="1">
    <citation type="submission" date="2016-11" db="EMBL/GenBank/DDBJ databases">
        <authorList>
            <person name="Jaros S."/>
            <person name="Januszkiewicz K."/>
            <person name="Wedrychowicz H."/>
        </authorList>
    </citation>
    <scope>NUCLEOTIDE SEQUENCE [LARGE SCALE GENOMIC DNA]</scope>
    <source>
        <strain evidence="1 2">CGMCC 1.6102</strain>
    </source>
</reference>
<dbReference type="STRING" id="388280.SAMN04488057_12163"/>
<accession>A0A1M7QPI4</accession>
<sequence length="104" mass="11694">MEEIKVNSSDLKIIGDKILINQLNNYIGDIKNDKNLICNCLSFQRRFNNTYYYEGVSTGCIIIVFSTISDNRVTSMSGNISIYNGIPLSITITGKDEKHGFKCC</sequence>
<proteinExistence type="predicted"/>
<evidence type="ECO:0000313" key="1">
    <source>
        <dbReference type="EMBL" id="SHN33442.1"/>
    </source>
</evidence>
<dbReference type="AlphaFoldDB" id="A0A1M7QPI4"/>
<evidence type="ECO:0000313" key="2">
    <source>
        <dbReference type="Proteomes" id="UP000184513"/>
    </source>
</evidence>
<gene>
    <name evidence="1" type="ORF">SAMN04488057_12163</name>
</gene>
<dbReference type="Proteomes" id="UP000184513">
    <property type="component" value="Unassembled WGS sequence"/>
</dbReference>
<keyword evidence="2" id="KW-1185">Reference proteome</keyword>
<organism evidence="1 2">
    <name type="scientific">Cyclobacterium lianum</name>
    <dbReference type="NCBI Taxonomy" id="388280"/>
    <lineage>
        <taxon>Bacteria</taxon>
        <taxon>Pseudomonadati</taxon>
        <taxon>Bacteroidota</taxon>
        <taxon>Cytophagia</taxon>
        <taxon>Cytophagales</taxon>
        <taxon>Cyclobacteriaceae</taxon>
        <taxon>Cyclobacterium</taxon>
    </lineage>
</organism>
<dbReference type="RefSeq" id="WP_143156135.1">
    <property type="nucleotide sequence ID" value="NZ_FRCY01000021.1"/>
</dbReference>